<evidence type="ECO:0000313" key="1">
    <source>
        <dbReference type="EMBL" id="KAJ9092205.1"/>
    </source>
</evidence>
<proteinExistence type="predicted"/>
<dbReference type="EMBL" id="JASBWT010000041">
    <property type="protein sequence ID" value="KAJ9092205.1"/>
    <property type="molecule type" value="Genomic_DNA"/>
</dbReference>
<sequence length="343" mass="37552">MPMMEIFCNFVVEEDNRFCHEHKAKQLWSYAHKNNARLLFREVLLIIREVYSHPPRHENSDIFCLNIPDGAEQTPSAASASVGVISCVSPSSHQTNLAESDTNDELRDQRNELVRLANDTSNVGHKKQAAADAARECARIVIDVVHEIDDKRLHVELDADFQVDARKLRSETENWISHRSRIPGIKIRRSLHAQLGKFLKGVLQTWIKAYPALDAPHSTSSRSSLINPFTVAASAVLSTPGSMTSTRYTGAWMSALESGSKADLFNDDLRGVQTPAPATGSVASTFPASSARMFTGGTVPAHSVILPYPVGSEPPSLAPPASVRSTAETDVNNPTETPYPDES</sequence>
<protein>
    <submittedName>
        <fullName evidence="1">Uncharacterized protein</fullName>
    </submittedName>
</protein>
<name>A0ACC2UZV5_9TREE</name>
<comment type="caution">
    <text evidence="1">The sequence shown here is derived from an EMBL/GenBank/DDBJ whole genome shotgun (WGS) entry which is preliminary data.</text>
</comment>
<organism evidence="1 2">
    <name type="scientific">Naganishia friedmannii</name>
    <dbReference type="NCBI Taxonomy" id="89922"/>
    <lineage>
        <taxon>Eukaryota</taxon>
        <taxon>Fungi</taxon>
        <taxon>Dikarya</taxon>
        <taxon>Basidiomycota</taxon>
        <taxon>Agaricomycotina</taxon>
        <taxon>Tremellomycetes</taxon>
        <taxon>Filobasidiales</taxon>
        <taxon>Filobasidiaceae</taxon>
        <taxon>Naganishia</taxon>
    </lineage>
</organism>
<dbReference type="Proteomes" id="UP001227268">
    <property type="component" value="Unassembled WGS sequence"/>
</dbReference>
<gene>
    <name evidence="1" type="ORF">QFC21_006951</name>
</gene>
<evidence type="ECO:0000313" key="2">
    <source>
        <dbReference type="Proteomes" id="UP001227268"/>
    </source>
</evidence>
<reference evidence="1" key="1">
    <citation type="submission" date="2023-04" db="EMBL/GenBank/DDBJ databases">
        <title>Draft Genome sequencing of Naganishia species isolated from polar environments using Oxford Nanopore Technology.</title>
        <authorList>
            <person name="Leo P."/>
            <person name="Venkateswaran K."/>
        </authorList>
    </citation>
    <scope>NUCLEOTIDE SEQUENCE</scope>
    <source>
        <strain evidence="1">MNA-CCFEE 5423</strain>
    </source>
</reference>
<keyword evidence="2" id="KW-1185">Reference proteome</keyword>
<accession>A0ACC2UZV5</accession>